<dbReference type="InterPro" id="IPR024331">
    <property type="entry name" value="DUF3859"/>
</dbReference>
<gene>
    <name evidence="2" type="ORF">MNBD_GAMMA19-1955</name>
</gene>
<protein>
    <recommendedName>
        <fullName evidence="1">DUF3859 domain-containing protein</fullName>
    </recommendedName>
</protein>
<dbReference type="Gene3D" id="2.60.40.2390">
    <property type="match status" value="1"/>
</dbReference>
<reference evidence="2" key="1">
    <citation type="submission" date="2018-06" db="EMBL/GenBank/DDBJ databases">
        <authorList>
            <person name="Zhirakovskaya E."/>
        </authorList>
    </citation>
    <scope>NUCLEOTIDE SEQUENCE</scope>
</reference>
<evidence type="ECO:0000313" key="2">
    <source>
        <dbReference type="EMBL" id="VAW98771.1"/>
    </source>
</evidence>
<feature type="domain" description="DUF3859" evidence="1">
    <location>
        <begin position="56"/>
        <end position="162"/>
    </location>
</feature>
<organism evidence="2">
    <name type="scientific">hydrothermal vent metagenome</name>
    <dbReference type="NCBI Taxonomy" id="652676"/>
    <lineage>
        <taxon>unclassified sequences</taxon>
        <taxon>metagenomes</taxon>
        <taxon>ecological metagenomes</taxon>
    </lineage>
</organism>
<name>A0A3B1A3Y3_9ZZZZ</name>
<dbReference type="EMBL" id="UOFV01000152">
    <property type="protein sequence ID" value="VAW98771.1"/>
    <property type="molecule type" value="Genomic_DNA"/>
</dbReference>
<accession>A0A3B1A3Y3</accession>
<proteinExistence type="predicted"/>
<sequence length="169" mass="19354">MKNTCFRVLGFVFLSAVMVTVQAAPQAKIIERGYYNFIDETERLASPLISSGYVKRGEAELVKDTQRIPLEMGRLFGFRFRISGIDKNIGVIPLELVVVHPEMKKSDGSSSSGYRYNIHLKLTNGMVEDQIGYSINEDFEMVEGDWQFEFLFMNKTLLKQAFTTYLQDK</sequence>
<dbReference type="AlphaFoldDB" id="A0A3B1A3Y3"/>
<dbReference type="Pfam" id="PF12975">
    <property type="entry name" value="DUF3859"/>
    <property type="match status" value="1"/>
</dbReference>
<evidence type="ECO:0000259" key="1">
    <source>
        <dbReference type="Pfam" id="PF12975"/>
    </source>
</evidence>